<organism evidence="7 8">
    <name type="scientific">Rhodotorula paludigena</name>
    <dbReference type="NCBI Taxonomy" id="86838"/>
    <lineage>
        <taxon>Eukaryota</taxon>
        <taxon>Fungi</taxon>
        <taxon>Dikarya</taxon>
        <taxon>Basidiomycota</taxon>
        <taxon>Pucciniomycotina</taxon>
        <taxon>Microbotryomycetes</taxon>
        <taxon>Sporidiobolales</taxon>
        <taxon>Sporidiobolaceae</taxon>
        <taxon>Rhodotorula</taxon>
    </lineage>
</organism>
<dbReference type="InterPro" id="IPR048485">
    <property type="entry name" value="COG5_helical"/>
</dbReference>
<evidence type="ECO:0000256" key="3">
    <source>
        <dbReference type="ARBA" id="ARBA00023034"/>
    </source>
</evidence>
<evidence type="ECO:0000256" key="2">
    <source>
        <dbReference type="ARBA" id="ARBA00020974"/>
    </source>
</evidence>
<keyword evidence="4" id="KW-0472">Membrane</keyword>
<evidence type="ECO:0000259" key="5">
    <source>
        <dbReference type="Pfam" id="PF10392"/>
    </source>
</evidence>
<keyword evidence="3" id="KW-0333">Golgi apparatus</keyword>
<dbReference type="Proteomes" id="UP001342314">
    <property type="component" value="Unassembled WGS sequence"/>
</dbReference>
<comment type="subcellular location">
    <subcellularLocation>
        <location evidence="1">Golgi apparatus membrane</location>
        <topology evidence="1">Peripheral membrane protein</topology>
    </subcellularLocation>
</comment>
<dbReference type="GO" id="GO:0017119">
    <property type="term" value="C:Golgi transport complex"/>
    <property type="evidence" value="ECO:0007669"/>
    <property type="project" value="InterPro"/>
</dbReference>
<dbReference type="GO" id="GO:0006891">
    <property type="term" value="P:intra-Golgi vesicle-mediated transport"/>
    <property type="evidence" value="ECO:0007669"/>
    <property type="project" value="InterPro"/>
</dbReference>
<dbReference type="PANTHER" id="PTHR13228">
    <property type="entry name" value="CONSERVED OLIGOMERIC GOLGI COMPLEX COMPONENT 5"/>
    <property type="match status" value="1"/>
</dbReference>
<dbReference type="EMBL" id="BQKY01000012">
    <property type="protein sequence ID" value="GJN92890.1"/>
    <property type="molecule type" value="Genomic_DNA"/>
</dbReference>
<feature type="domain" description="Conserved oligomeric Golgi complex subunit 5 helical" evidence="6">
    <location>
        <begin position="540"/>
        <end position="753"/>
    </location>
</feature>
<evidence type="ECO:0000256" key="1">
    <source>
        <dbReference type="ARBA" id="ARBA00004395"/>
    </source>
</evidence>
<keyword evidence="8" id="KW-1185">Reference proteome</keyword>
<dbReference type="AlphaFoldDB" id="A0AAV5GSK1"/>
<proteinExistence type="predicted"/>
<dbReference type="InterPro" id="IPR019465">
    <property type="entry name" value="Cog5"/>
</dbReference>
<dbReference type="PANTHER" id="PTHR13228:SF3">
    <property type="entry name" value="CONSERVED OLIGOMERIC GOLGI COMPLEX SUBUNIT 5"/>
    <property type="match status" value="1"/>
</dbReference>
<feature type="domain" description="Conserved oligomeric Golgi complex subunit 5 N-terminal" evidence="5">
    <location>
        <begin position="320"/>
        <end position="471"/>
    </location>
</feature>
<name>A0AAV5GSK1_9BASI</name>
<dbReference type="GO" id="GO:0000139">
    <property type="term" value="C:Golgi membrane"/>
    <property type="evidence" value="ECO:0007669"/>
    <property type="project" value="UniProtKB-SubCell"/>
</dbReference>
<sequence length="1180" mass="130571">MFGTGNLRLTVTDAVRYLFPRNEADRATSLLDKCYPVNGNPGPRGPLAKPRAAHTHEDFLHASRENAMRRGREVRNRIYEILGNEQVLIVMDNLDDLGTAVTNAMQCARRFGEPMYISPGLLAPPDLAQEYAAKGFETAVPFANFRPALLKVNYIPSAKAGKKGRWTLQVIDIRSMHPGAELREAHWLAEINETAVKEGQRTYTLHPGDTLKLEAYHFLISRLVAAARDKDPLLSRLTVSSRVTQWRYTGCYAASCWNHACCLNRHDIMPEELERELGMEFKVDKRGIRETLFRTIPAQLIFDEYSNRRSYTSLGEYATFLHPTFEADAFAHAVLNGEDYPAPAEGEAAKPAGGMGFMKGLVGENGTGDVSAALARLNFGVEDLNRQLKAEVTKHHSSLLLQAASLGGLDNDLSEVRRGLAEVEGGVTRLKRKIASPHQGLASSLLLLTRLRRAASLARRSQRFMVLARRLEGQMAEIDGETVQNGAGRLTAVDGEKGPERRERAMAEAALTLAEIETLLAASEGVEPAEDDPEALLPIRSLAAVEAAIPSVELSRQHVVEEMESSVQRSLTELDSPLLASSLQTAHNLSVLPSLVESLVGDSTALVFRNVKACFDMSSLAREIGSKETPTNAASAFVYKSRTRNEPTQATMPQWVAAFWARLENLVSDLGSICIKVYTLEKVLKLKKDQTTQASFLDEAMTVLDNRPSALFWTTLAHAFETQAKDSARSSTFLQQTLSTGYPRLLRLFQEFFSKIAVHTDTVYTLAQQSPETILVLRAIQPFETLYLTRSTNRLTEAVASAFSISSSLTASFSTRPPAVPTANEGLTTARAIVNELDAARFDPLLAKAVARGASRAIESFIARAEGLVVHDHSATSLLGPLATPSQHQNADITSSLYHLWLPLDRALLEHTESVKETLRPVVDRIRSVYLAISNPLILVIRREFSNLLTRMHRVDYHKESDAVGPMSVGSASTYMTDLTDKLALVKDEIFASYRIGELGREWALDLARFTIQTFLLHASLVHPLSEAGKLKLTSDTTALEFAVTQYLAGHGLALSSMGDQFKAVRAFRPLLFLDLPSLGDPLKTSDVPTLILVHHVLSRANLPNALPLPYELHGWTEAEYVRWLNEHREDERMGMVEGVLRRWDEREKKRAEEGTEKSEDTAAEQVVVLVRSIIARAHR</sequence>
<evidence type="ECO:0000313" key="8">
    <source>
        <dbReference type="Proteomes" id="UP001342314"/>
    </source>
</evidence>
<dbReference type="Pfam" id="PF10392">
    <property type="entry name" value="COG5_N"/>
    <property type="match status" value="1"/>
</dbReference>
<protein>
    <recommendedName>
        <fullName evidence="2">Conserved oligomeric Golgi complex subunit 5</fullName>
    </recommendedName>
</protein>
<dbReference type="InterPro" id="IPR049176">
    <property type="entry name" value="COG5_N"/>
</dbReference>
<reference evidence="7 8" key="1">
    <citation type="submission" date="2021-12" db="EMBL/GenBank/DDBJ databases">
        <title>High titer production of polyol ester of fatty acids by Rhodotorula paludigena BS15 towards product separation-free biomass refinery.</title>
        <authorList>
            <person name="Mano J."/>
            <person name="Ono H."/>
            <person name="Tanaka T."/>
            <person name="Naito K."/>
            <person name="Sushida H."/>
            <person name="Ike M."/>
            <person name="Tokuyasu K."/>
            <person name="Kitaoka M."/>
        </authorList>
    </citation>
    <scope>NUCLEOTIDE SEQUENCE [LARGE SCALE GENOMIC DNA]</scope>
    <source>
        <strain evidence="7 8">BS15</strain>
    </source>
</reference>
<evidence type="ECO:0000313" key="7">
    <source>
        <dbReference type="EMBL" id="GJN92890.1"/>
    </source>
</evidence>
<evidence type="ECO:0000259" key="6">
    <source>
        <dbReference type="Pfam" id="PF20649"/>
    </source>
</evidence>
<accession>A0AAV5GSK1</accession>
<gene>
    <name evidence="7" type="ORF">Rhopal_005930-T1</name>
</gene>
<comment type="caution">
    <text evidence="7">The sequence shown here is derived from an EMBL/GenBank/DDBJ whole genome shotgun (WGS) entry which is preliminary data.</text>
</comment>
<dbReference type="Pfam" id="PF20649">
    <property type="entry name" value="COG5_C"/>
    <property type="match status" value="1"/>
</dbReference>
<evidence type="ECO:0000256" key="4">
    <source>
        <dbReference type="ARBA" id="ARBA00023136"/>
    </source>
</evidence>